<sequence length="200" mass="23474">MAEIQNEMLQLGVYALVVRGQGDDLLMGTNVNNYIKVEGLEHLLHFFISDLDKFFSHIYDHDIAGYLNSLEEKFHVDLSTLQENMELNIRGMEDTDSDDVMIYYLVITKTLEQLRQKIFETRGWNWIQEFYKEKAGKTPTKEILNEINRIDSKVDKSISLLYNLIFIYYLAEIYSKKKIQVLCKDLIKTSIMQLSSIIQK</sequence>
<protein>
    <submittedName>
        <fullName evidence="1">Uncharacterized protein</fullName>
    </submittedName>
</protein>
<proteinExistence type="predicted"/>
<evidence type="ECO:0000313" key="2">
    <source>
        <dbReference type="Proteomes" id="UP001208689"/>
    </source>
</evidence>
<gene>
    <name evidence="1" type="ORF">NEF87_000748</name>
</gene>
<dbReference type="Proteomes" id="UP001208689">
    <property type="component" value="Chromosome"/>
</dbReference>
<accession>A0ABY6HMD2</accession>
<dbReference type="EMBL" id="CP104013">
    <property type="protein sequence ID" value="UYP44463.1"/>
    <property type="molecule type" value="Genomic_DNA"/>
</dbReference>
<organism evidence="1 2">
    <name type="scientific">Candidatus Lokiarchaeum ossiferum</name>
    <dbReference type="NCBI Taxonomy" id="2951803"/>
    <lineage>
        <taxon>Archaea</taxon>
        <taxon>Promethearchaeati</taxon>
        <taxon>Promethearchaeota</taxon>
        <taxon>Promethearchaeia</taxon>
        <taxon>Promethearchaeales</taxon>
        <taxon>Promethearchaeaceae</taxon>
        <taxon>Candidatus Lokiarchaeum</taxon>
    </lineage>
</organism>
<name>A0ABY6HMD2_9ARCH</name>
<reference evidence="1" key="1">
    <citation type="submission" date="2022-09" db="EMBL/GenBank/DDBJ databases">
        <title>Actin cytoskeleton and complex cell architecture in an #Asgard archaeon.</title>
        <authorList>
            <person name="Ponce Toledo R.I."/>
            <person name="Schleper C."/>
            <person name="Rodrigues Oliveira T."/>
            <person name="Wollweber F."/>
            <person name="Xu J."/>
            <person name="Rittmann S."/>
            <person name="Klingl A."/>
            <person name="Pilhofer M."/>
        </authorList>
    </citation>
    <scope>NUCLEOTIDE SEQUENCE</scope>
    <source>
        <strain evidence="1">B-35</strain>
    </source>
</reference>
<keyword evidence="2" id="KW-1185">Reference proteome</keyword>
<evidence type="ECO:0000313" key="1">
    <source>
        <dbReference type="EMBL" id="UYP44463.1"/>
    </source>
</evidence>